<accession>A0AAJ6QNR5</accession>
<dbReference type="AlphaFoldDB" id="A0AAJ6QNR5"/>
<dbReference type="Proteomes" id="UP000694867">
    <property type="component" value="Unplaced"/>
</dbReference>
<proteinExistence type="predicted"/>
<feature type="transmembrane region" description="Helical" evidence="2">
    <location>
        <begin position="468"/>
        <end position="487"/>
    </location>
</feature>
<reference evidence="4" key="1">
    <citation type="submission" date="2025-08" db="UniProtKB">
        <authorList>
            <consortium name="RefSeq"/>
        </authorList>
    </citation>
    <scope>IDENTIFICATION</scope>
</reference>
<dbReference type="RefSeq" id="XP_003738900.1">
    <property type="nucleotide sequence ID" value="XM_003738852.1"/>
</dbReference>
<sequence length="642" mass="72378">MASKSASQQSENGAPLPSTEEPSKGEVKIPLTEEGLPGITTIVESLGESIAQKPACYIVVPLMVAITLIKGLPEKPFHDDRNLVADAIFFTSCLSLRLMTYSRASSLRQYEEIIVLVNHTIYDMVGKMLIFPAGTKIQSQESSQALFADRYRDYFGSYLLLAPLLACSVSIMGLFWTSQAELCYGCAIIYAVSWFFNISMFAAGCAILHRAERRDHIRRVSADPGTLEKEADAADGTGEDWLTRFLRLYRERLIDRVWVKTIVMLTLFVCLIIGLVYGTEAKDGPDMSVARWYGGKVSRTTLFAPNLSEDDPRNKYSYRIELFINASIEYWEPETHQRLLDMLDEIESIPHVSTRGLTDCWFRDSPLSAGVGVPPSTSSIRADYIEALKQKLRTRPFSDVVRDIRFDVNETEIVASRCEIHAKHVRSADDERETIRHLRSIVAKYPDLSSSIFTGRLAPRALEGALKLTSMTLAYTICFALFTYFSSSRKDPDLSAADIFWCGWWFFFSVLFTQIGVIGWSMWFGIEVDPVVHLLCVLNDYFCFPMYCADLLPKRKPSEGRLHDSVLCLKVLIFELYASACFCSYMLLTTETPSFVWISALETTTLAILFTAFKNVFLLPLVAASRENQEKIAAELSSIKFC</sequence>
<dbReference type="PANTHER" id="PTHR10796">
    <property type="entry name" value="PATCHED-RELATED"/>
    <property type="match status" value="1"/>
</dbReference>
<organism evidence="3 4">
    <name type="scientific">Galendromus occidentalis</name>
    <name type="common">western predatory mite</name>
    <dbReference type="NCBI Taxonomy" id="34638"/>
    <lineage>
        <taxon>Eukaryota</taxon>
        <taxon>Metazoa</taxon>
        <taxon>Ecdysozoa</taxon>
        <taxon>Arthropoda</taxon>
        <taxon>Chelicerata</taxon>
        <taxon>Arachnida</taxon>
        <taxon>Acari</taxon>
        <taxon>Parasitiformes</taxon>
        <taxon>Mesostigmata</taxon>
        <taxon>Gamasina</taxon>
        <taxon>Phytoseioidea</taxon>
        <taxon>Phytoseiidae</taxon>
        <taxon>Typhlodrominae</taxon>
        <taxon>Galendromus</taxon>
    </lineage>
</organism>
<dbReference type="GO" id="GO:0016020">
    <property type="term" value="C:membrane"/>
    <property type="evidence" value="ECO:0007669"/>
    <property type="project" value="TreeGrafter"/>
</dbReference>
<feature type="transmembrane region" description="Helical" evidence="2">
    <location>
        <begin position="565"/>
        <end position="588"/>
    </location>
</feature>
<keyword evidence="2" id="KW-1133">Transmembrane helix</keyword>
<keyword evidence="2" id="KW-0472">Membrane</keyword>
<keyword evidence="3" id="KW-1185">Reference proteome</keyword>
<evidence type="ECO:0000313" key="3">
    <source>
        <dbReference type="Proteomes" id="UP000694867"/>
    </source>
</evidence>
<evidence type="ECO:0000256" key="1">
    <source>
        <dbReference type="SAM" id="MobiDB-lite"/>
    </source>
</evidence>
<feature type="transmembrane region" description="Helical" evidence="2">
    <location>
        <begin position="532"/>
        <end position="553"/>
    </location>
</feature>
<dbReference type="KEGG" id="goe:100902480"/>
<dbReference type="PANTHER" id="PTHR10796:SF92">
    <property type="entry name" value="PATCHED-RELATED, ISOFORM A"/>
    <property type="match status" value="1"/>
</dbReference>
<evidence type="ECO:0000313" key="4">
    <source>
        <dbReference type="RefSeq" id="XP_003738900.1"/>
    </source>
</evidence>
<gene>
    <name evidence="4" type="primary">LOC100902480</name>
</gene>
<protein>
    <submittedName>
        <fullName evidence="4">Uncharacterized protein LOC100902480</fullName>
    </submittedName>
</protein>
<feature type="transmembrane region" description="Helical" evidence="2">
    <location>
        <begin position="499"/>
        <end position="526"/>
    </location>
</feature>
<dbReference type="GeneID" id="100902480"/>
<feature type="transmembrane region" description="Helical" evidence="2">
    <location>
        <begin position="158"/>
        <end position="176"/>
    </location>
</feature>
<evidence type="ECO:0000256" key="2">
    <source>
        <dbReference type="SAM" id="Phobius"/>
    </source>
</evidence>
<feature type="region of interest" description="Disordered" evidence="1">
    <location>
        <begin position="1"/>
        <end position="30"/>
    </location>
</feature>
<feature type="transmembrane region" description="Helical" evidence="2">
    <location>
        <begin position="257"/>
        <end position="278"/>
    </location>
</feature>
<feature type="compositionally biased region" description="Polar residues" evidence="1">
    <location>
        <begin position="1"/>
        <end position="12"/>
    </location>
</feature>
<dbReference type="InterPro" id="IPR051697">
    <property type="entry name" value="Patched_domain-protein"/>
</dbReference>
<name>A0AAJ6QNR5_9ACAR</name>
<feature type="transmembrane region" description="Helical" evidence="2">
    <location>
        <begin position="188"/>
        <end position="209"/>
    </location>
</feature>
<keyword evidence="2" id="KW-0812">Transmembrane</keyword>